<evidence type="ECO:0000313" key="1">
    <source>
        <dbReference type="EMBL" id="KJH40362.1"/>
    </source>
</evidence>
<keyword evidence="2" id="KW-1185">Reference proteome</keyword>
<protein>
    <submittedName>
        <fullName evidence="1">Uncharacterized protein</fullName>
    </submittedName>
</protein>
<dbReference type="AlphaFoldDB" id="A0A0D8X9C2"/>
<accession>A0A0D8X9C2</accession>
<evidence type="ECO:0000313" key="2">
    <source>
        <dbReference type="Proteomes" id="UP000053766"/>
    </source>
</evidence>
<sequence>MRNLPAVETSMKKTYDIDDEEEKHIHVILLICYLMMFSALCSSQLPIWERGSDDKVDGSVRSRPHGCSFFCCFDCVTNYNYGMRSTRKRRNFMVLLMTREDNKEFVDDIIQWYNYEKCTLDEFYPAITIANLMVMKEQEDDLKILLLYSIRKMSYRISIRFSCNRFPMSCETSVDGESNRVVRFANFLLKVLTMRNMDEAGMELAACALAFLIQPQIRTGAINALYAALTITSQREAKLKTEWYTKCYAEALKTLKISELSKHDRTHSMLLVCLLFHFIVTDGRLCSEIC</sequence>
<gene>
    <name evidence="1" type="ORF">DICVIV_13686</name>
</gene>
<name>A0A0D8X9C2_DICVI</name>
<dbReference type="EMBL" id="KN717297">
    <property type="protein sequence ID" value="KJH40362.1"/>
    <property type="molecule type" value="Genomic_DNA"/>
</dbReference>
<proteinExistence type="predicted"/>
<dbReference type="OrthoDB" id="2250022at2759"/>
<reference evidence="1 2" key="1">
    <citation type="submission" date="2013-11" db="EMBL/GenBank/DDBJ databases">
        <title>Draft genome of the bovine lungworm Dictyocaulus viviparus.</title>
        <authorList>
            <person name="Mitreva M."/>
        </authorList>
    </citation>
    <scope>NUCLEOTIDE SEQUENCE [LARGE SCALE GENOMIC DNA]</scope>
    <source>
        <strain evidence="1 2">HannoverDv2000</strain>
    </source>
</reference>
<dbReference type="STRING" id="29172.A0A0D8X9C2"/>
<dbReference type="Proteomes" id="UP000053766">
    <property type="component" value="Unassembled WGS sequence"/>
</dbReference>
<organism evidence="1 2">
    <name type="scientific">Dictyocaulus viviparus</name>
    <name type="common">Bovine lungworm</name>
    <dbReference type="NCBI Taxonomy" id="29172"/>
    <lineage>
        <taxon>Eukaryota</taxon>
        <taxon>Metazoa</taxon>
        <taxon>Ecdysozoa</taxon>
        <taxon>Nematoda</taxon>
        <taxon>Chromadorea</taxon>
        <taxon>Rhabditida</taxon>
        <taxon>Rhabditina</taxon>
        <taxon>Rhabditomorpha</taxon>
        <taxon>Strongyloidea</taxon>
        <taxon>Metastrongylidae</taxon>
        <taxon>Dictyocaulus</taxon>
    </lineage>
</organism>
<reference evidence="2" key="2">
    <citation type="journal article" date="2016" name="Sci. Rep.">
        <title>Dictyocaulus viviparus genome, variome and transcriptome elucidate lungworm biology and support future intervention.</title>
        <authorList>
            <person name="McNulty S.N."/>
            <person name="Strube C."/>
            <person name="Rosa B.A."/>
            <person name="Martin J.C."/>
            <person name="Tyagi R."/>
            <person name="Choi Y.J."/>
            <person name="Wang Q."/>
            <person name="Hallsworth Pepin K."/>
            <person name="Zhang X."/>
            <person name="Ozersky P."/>
            <person name="Wilson R.K."/>
            <person name="Sternberg P.W."/>
            <person name="Gasser R.B."/>
            <person name="Mitreva M."/>
        </authorList>
    </citation>
    <scope>NUCLEOTIDE SEQUENCE [LARGE SCALE GENOMIC DNA]</scope>
    <source>
        <strain evidence="2">HannoverDv2000</strain>
    </source>
</reference>